<feature type="transmembrane region" description="Helical" evidence="1">
    <location>
        <begin position="6"/>
        <end position="25"/>
    </location>
</feature>
<reference evidence="2 4" key="1">
    <citation type="submission" date="2013-02" db="EMBL/GenBank/DDBJ databases">
        <title>The Genome Sequence of Enterococcus haemoperoxidus BAA-382.</title>
        <authorList>
            <consortium name="The Broad Institute Genome Sequencing Platform"/>
            <consortium name="The Broad Institute Genome Sequencing Center for Infectious Disease"/>
            <person name="Earl A.M."/>
            <person name="Gilmore M.S."/>
            <person name="Lebreton F."/>
            <person name="Walker B."/>
            <person name="Young S.K."/>
            <person name="Zeng Q."/>
            <person name="Gargeya S."/>
            <person name="Fitzgerald M."/>
            <person name="Haas B."/>
            <person name="Abouelleil A."/>
            <person name="Alvarado L."/>
            <person name="Arachchi H.M."/>
            <person name="Berlin A.M."/>
            <person name="Chapman S.B."/>
            <person name="Dewar J."/>
            <person name="Goldberg J."/>
            <person name="Griggs A."/>
            <person name="Gujja S."/>
            <person name="Hansen M."/>
            <person name="Howarth C."/>
            <person name="Imamovic A."/>
            <person name="Larimer J."/>
            <person name="McCowan C."/>
            <person name="Murphy C."/>
            <person name="Neiman D."/>
            <person name="Pearson M."/>
            <person name="Priest M."/>
            <person name="Roberts A."/>
            <person name="Saif S."/>
            <person name="Shea T."/>
            <person name="Sisk P."/>
            <person name="Sykes S."/>
            <person name="Wortman J."/>
            <person name="Nusbaum C."/>
            <person name="Birren B."/>
        </authorList>
    </citation>
    <scope>NUCLEOTIDE SEQUENCE [LARGE SCALE GENOMIC DNA]</scope>
    <source>
        <strain evidence="2 4">ATCC BAA-382</strain>
    </source>
</reference>
<keyword evidence="5" id="KW-1185">Reference proteome</keyword>
<evidence type="ECO:0008006" key="6">
    <source>
        <dbReference type="Google" id="ProtNLM"/>
    </source>
</evidence>
<evidence type="ECO:0000313" key="4">
    <source>
        <dbReference type="Proteomes" id="UP000013858"/>
    </source>
</evidence>
<reference evidence="3 5" key="2">
    <citation type="submission" date="2013-03" db="EMBL/GenBank/DDBJ databases">
        <title>The Genome Sequence of Enterococcus haemoperoxidus BAA-382 (PacBio/Illumina hybrid assembly).</title>
        <authorList>
            <consortium name="The Broad Institute Genomics Platform"/>
            <consortium name="The Broad Institute Genome Sequencing Center for Infectious Disease"/>
            <person name="Earl A."/>
            <person name="Russ C."/>
            <person name="Gilmore M."/>
            <person name="Surin D."/>
            <person name="Walker B."/>
            <person name="Young S."/>
            <person name="Zeng Q."/>
            <person name="Gargeya S."/>
            <person name="Fitzgerald M."/>
            <person name="Haas B."/>
            <person name="Abouelleil A."/>
            <person name="Allen A.W."/>
            <person name="Alvarado L."/>
            <person name="Arachchi H.M."/>
            <person name="Berlin A.M."/>
            <person name="Chapman S.B."/>
            <person name="Gainer-Dewar J."/>
            <person name="Goldberg J."/>
            <person name="Griggs A."/>
            <person name="Gujja S."/>
            <person name="Hansen M."/>
            <person name="Howarth C."/>
            <person name="Imamovic A."/>
            <person name="Ireland A."/>
            <person name="Larimer J."/>
            <person name="McCowan C."/>
            <person name="Murphy C."/>
            <person name="Pearson M."/>
            <person name="Poon T.W."/>
            <person name="Priest M."/>
            <person name="Roberts A."/>
            <person name="Saif S."/>
            <person name="Shea T."/>
            <person name="Sisk P."/>
            <person name="Sykes S."/>
            <person name="Wortman J."/>
            <person name="Nusbaum C."/>
            <person name="Birren B."/>
        </authorList>
    </citation>
    <scope>NUCLEOTIDE SEQUENCE [LARGE SCALE GENOMIC DNA]</scope>
    <source>
        <strain evidence="3 5">ATCC BAA-382</strain>
    </source>
</reference>
<keyword evidence="1" id="KW-1133">Transmembrane helix</keyword>
<organism evidence="2 4">
    <name type="scientific">Enterococcus haemoperoxidus ATCC BAA-382</name>
    <dbReference type="NCBI Taxonomy" id="1158608"/>
    <lineage>
        <taxon>Bacteria</taxon>
        <taxon>Bacillati</taxon>
        <taxon>Bacillota</taxon>
        <taxon>Bacilli</taxon>
        <taxon>Lactobacillales</taxon>
        <taxon>Enterococcaceae</taxon>
        <taxon>Enterococcus</taxon>
    </lineage>
</organism>
<sequence>MGIEFFTLLLVAFVVILYVYLILVRKSILIKSIKRKLVYVLVIGFSLLILLLTLTTEQTTDQRIRGFLSVLLVLSFLLDTKGLSDDRIILGPFDKNGILYQDVEKMALLVKKKEIRLNYFKNDRRGPMMKFSIPLEELLAFFSERLNEDAEISILVDEDK</sequence>
<dbReference type="STRING" id="155618.RV06_GL001272"/>
<dbReference type="Proteomes" id="UP000014197">
    <property type="component" value="Unassembled WGS sequence"/>
</dbReference>
<dbReference type="eggNOG" id="ENOG5033XBQ">
    <property type="taxonomic scope" value="Bacteria"/>
</dbReference>
<feature type="transmembrane region" description="Helical" evidence="1">
    <location>
        <begin position="37"/>
        <end position="56"/>
    </location>
</feature>
<keyword evidence="1" id="KW-0472">Membrane</keyword>
<keyword evidence="1" id="KW-0812">Transmembrane</keyword>
<dbReference type="RefSeq" id="WP_010761393.1">
    <property type="nucleotide sequence ID" value="NZ_KB946315.1"/>
</dbReference>
<dbReference type="OrthoDB" id="2192873at2"/>
<dbReference type="PATRIC" id="fig|1158608.3.peg.1159"/>
<protein>
    <recommendedName>
        <fullName evidence="6">DUF5673 domain-containing protein</fullName>
    </recommendedName>
</protein>
<evidence type="ECO:0000313" key="2">
    <source>
        <dbReference type="EMBL" id="EOH98589.1"/>
    </source>
</evidence>
<evidence type="ECO:0000313" key="3">
    <source>
        <dbReference type="EMBL" id="EOT62228.1"/>
    </source>
</evidence>
<comment type="caution">
    <text evidence="2">The sequence shown here is derived from an EMBL/GenBank/DDBJ whole genome shotgun (WGS) entry which is preliminary data.</text>
</comment>
<name>R2TEN0_9ENTE</name>
<accession>R2TEN0</accession>
<dbReference type="EMBL" id="ASVY01000002">
    <property type="protein sequence ID" value="EOT62228.1"/>
    <property type="molecule type" value="Genomic_DNA"/>
</dbReference>
<evidence type="ECO:0000313" key="5">
    <source>
        <dbReference type="Proteomes" id="UP000014197"/>
    </source>
</evidence>
<dbReference type="AlphaFoldDB" id="R2TEN0"/>
<dbReference type="Proteomes" id="UP000013858">
    <property type="component" value="Unassembled WGS sequence"/>
</dbReference>
<proteinExistence type="predicted"/>
<dbReference type="EMBL" id="AJAR01000012">
    <property type="protein sequence ID" value="EOH98589.1"/>
    <property type="molecule type" value="Genomic_DNA"/>
</dbReference>
<gene>
    <name evidence="3" type="ORF">I583_01228</name>
    <name evidence="2" type="ORF">UAW_01185</name>
</gene>
<evidence type="ECO:0000256" key="1">
    <source>
        <dbReference type="SAM" id="Phobius"/>
    </source>
</evidence>